<organism evidence="7 8">
    <name type="scientific">Smittium culicis</name>
    <dbReference type="NCBI Taxonomy" id="133412"/>
    <lineage>
        <taxon>Eukaryota</taxon>
        <taxon>Fungi</taxon>
        <taxon>Fungi incertae sedis</taxon>
        <taxon>Zoopagomycota</taxon>
        <taxon>Kickxellomycotina</taxon>
        <taxon>Harpellomycetes</taxon>
        <taxon>Harpellales</taxon>
        <taxon>Legeriomycetaceae</taxon>
        <taxon>Smittium</taxon>
    </lineage>
</organism>
<dbReference type="InterPro" id="IPR002293">
    <property type="entry name" value="AA/rel_permease1"/>
</dbReference>
<dbReference type="GO" id="GO:0015171">
    <property type="term" value="F:amino acid transmembrane transporter activity"/>
    <property type="evidence" value="ECO:0007669"/>
    <property type="project" value="TreeGrafter"/>
</dbReference>
<feature type="transmembrane region" description="Helical" evidence="6">
    <location>
        <begin position="278"/>
        <end position="303"/>
    </location>
</feature>
<evidence type="ECO:0000256" key="5">
    <source>
        <dbReference type="ARBA" id="ARBA00023136"/>
    </source>
</evidence>
<feature type="transmembrane region" description="Helical" evidence="6">
    <location>
        <begin position="67"/>
        <end position="86"/>
    </location>
</feature>
<evidence type="ECO:0000256" key="6">
    <source>
        <dbReference type="SAM" id="Phobius"/>
    </source>
</evidence>
<proteinExistence type="predicted"/>
<evidence type="ECO:0000313" key="7">
    <source>
        <dbReference type="EMBL" id="OMJ29226.1"/>
    </source>
</evidence>
<feature type="transmembrane region" description="Helical" evidence="6">
    <location>
        <begin position="375"/>
        <end position="394"/>
    </location>
</feature>
<accession>A0A1R1YR29</accession>
<keyword evidence="2" id="KW-0813">Transport</keyword>
<keyword evidence="8" id="KW-1185">Reference proteome</keyword>
<keyword evidence="3 6" id="KW-0812">Transmembrane</keyword>
<feature type="transmembrane region" description="Helical" evidence="6">
    <location>
        <begin position="323"/>
        <end position="344"/>
    </location>
</feature>
<keyword evidence="4 6" id="KW-1133">Transmembrane helix</keyword>
<feature type="transmembrane region" description="Helical" evidence="6">
    <location>
        <begin position="98"/>
        <end position="116"/>
    </location>
</feature>
<feature type="transmembrane region" description="Helical" evidence="6">
    <location>
        <begin position="434"/>
        <end position="453"/>
    </location>
</feature>
<reference evidence="8" key="1">
    <citation type="submission" date="2017-01" db="EMBL/GenBank/DDBJ databases">
        <authorList>
            <person name="Wang Y."/>
            <person name="White M."/>
            <person name="Kvist S."/>
            <person name="Moncalvo J.-M."/>
        </authorList>
    </citation>
    <scope>NUCLEOTIDE SEQUENCE [LARGE SCALE GENOMIC DNA]</scope>
    <source>
        <strain evidence="8">ID-206-W2</strain>
    </source>
</reference>
<dbReference type="Proteomes" id="UP000187429">
    <property type="component" value="Unassembled WGS sequence"/>
</dbReference>
<dbReference type="PANTHER" id="PTHR43243:SF4">
    <property type="entry name" value="CATIONIC AMINO ACID TRANSPORTER 4"/>
    <property type="match status" value="1"/>
</dbReference>
<feature type="transmembrane region" description="Helical" evidence="6">
    <location>
        <begin position="172"/>
        <end position="190"/>
    </location>
</feature>
<dbReference type="Gene3D" id="1.20.1740.10">
    <property type="entry name" value="Amino acid/polyamine transporter I"/>
    <property type="match status" value="1"/>
</dbReference>
<dbReference type="EMBL" id="LSSM01000345">
    <property type="protein sequence ID" value="OMJ29226.1"/>
    <property type="molecule type" value="Genomic_DNA"/>
</dbReference>
<evidence type="ECO:0000256" key="1">
    <source>
        <dbReference type="ARBA" id="ARBA00004141"/>
    </source>
</evidence>
<dbReference type="OrthoDB" id="5982228at2759"/>
<feature type="transmembrane region" description="Helical" evidence="6">
    <location>
        <begin position="400"/>
        <end position="422"/>
    </location>
</feature>
<evidence type="ECO:0000256" key="4">
    <source>
        <dbReference type="ARBA" id="ARBA00022989"/>
    </source>
</evidence>
<feature type="transmembrane region" description="Helical" evidence="6">
    <location>
        <begin position="197"/>
        <end position="218"/>
    </location>
</feature>
<comment type="subcellular location">
    <subcellularLocation>
        <location evidence="1">Membrane</location>
        <topology evidence="1">Multi-pass membrane protein</topology>
    </subcellularLocation>
</comment>
<evidence type="ECO:0000256" key="2">
    <source>
        <dbReference type="ARBA" id="ARBA00022448"/>
    </source>
</evidence>
<evidence type="ECO:0000313" key="8">
    <source>
        <dbReference type="Proteomes" id="UP000187429"/>
    </source>
</evidence>
<protein>
    <submittedName>
        <fullName evidence="7">Putative amino acid permease YfnA</fullName>
    </submittedName>
</protein>
<dbReference type="GO" id="GO:0016020">
    <property type="term" value="C:membrane"/>
    <property type="evidence" value="ECO:0007669"/>
    <property type="project" value="UniProtKB-SubCell"/>
</dbReference>
<dbReference type="PANTHER" id="PTHR43243">
    <property type="entry name" value="INNER MEMBRANE TRANSPORTER YGJI-RELATED"/>
    <property type="match status" value="1"/>
</dbReference>
<gene>
    <name evidence="7" type="ORF">AYI69_g1280</name>
</gene>
<dbReference type="PIRSF" id="PIRSF006060">
    <property type="entry name" value="AA_transporter"/>
    <property type="match status" value="1"/>
</dbReference>
<feature type="transmembrane region" description="Helical" evidence="6">
    <location>
        <begin position="32"/>
        <end position="55"/>
    </location>
</feature>
<dbReference type="Pfam" id="PF13520">
    <property type="entry name" value="AA_permease_2"/>
    <property type="match status" value="1"/>
</dbReference>
<sequence length="510" mass="55027">MANGIPFLQQILQRKPIDTAVRESKASELKRTLGVVQLTFLGIGMIIGAGIFVLTGKAAAENAGPSIALSFVVGAVLSGFSALSYSEMTTIIPISGSAYSYSVSTLGEIFGWIFGWDLLLEYVIGNSAVASGWSAYVVSFFKEVLNVRFPVSTTKSPLSYVNDKFVVNKGSYINLPAIFITLLIMGILCIGVRESSAVNAVVVVIKLAVIILFIFGSIKYVDSENLKPFVPKKENGQFGVLGIIKGAQRVFFSYIGFDAISVASQEAKNPQRDLPIAVIISLVVCTLMYVGVSLVLCGIAPYTELGVDAPISYALSLHPGSKYLQVLVSLGAIAGLTSVILVSLMSQSRLFMVIASDGLFPRAFARLHPKFKTPIYPIIITGTCMCALAGVLPVELLGDMASVGTLFAFLSVNICVIVLRFTDPHRHRDFKVPLGPFVFPVLGSIICITLIVVSGSSTVIRLFAWMGIGLVLYFGFAMRSSRIRSYIEENERILLEETPEKYTISESSQA</sequence>
<keyword evidence="5 6" id="KW-0472">Membrane</keyword>
<name>A0A1R1YR29_9FUNG</name>
<feature type="transmembrane region" description="Helical" evidence="6">
    <location>
        <begin position="459"/>
        <end position="476"/>
    </location>
</feature>
<evidence type="ECO:0000256" key="3">
    <source>
        <dbReference type="ARBA" id="ARBA00022692"/>
    </source>
</evidence>
<dbReference type="AlphaFoldDB" id="A0A1R1YR29"/>
<comment type="caution">
    <text evidence="7">The sequence shown here is derived from an EMBL/GenBank/DDBJ whole genome shotgun (WGS) entry which is preliminary data.</text>
</comment>